<sequence length="685" mass="74961">MLKMKRSGPPGWKARRRWRSNIMFEILPLTPELLAELGAELGGCDFTDPSQTDFLAKATPCDVQAAPGNGKTTLLAAKLALLSRNWLTRRRGVCVISHTNAARTEVEDLIARHPTAARLTAYPHFTGTVTAFINQYLALPYLRGLGWSVRQIDDDAFAAEALRRYPNWGVLDSLAKNPKLKLKRRLEDWIANLVLDPAFTDAAISPSSLAVRRRKGQHGADTPCGKALAQLKASMVKSGLYRYADMTALAWRALRENPALAERLRDRFPLVILDEAQDTHGEQLRLLEHVFKQDGAAFQRLGDSNQTLYEDDGTAPAYWTPGPGCIPLDTSRRFGGEIAGFASRLTARQAQTIVGLGIRPASRVMFLFDEGTIGGVLEAFAEEARALWGDDCSRRDVWAVASRHNLPAKKGAWQPKSLVDYHPAYRSEGGSRGKANLLCRQLQKAAVHHAAARPPAEVGEMLAVGISGLARAHGWKAANERPITAHNVWAALSRRDLALPRAVRRVLRDHVLAGDAVWAQGAWQAFTELLLPLFAPHPDGAEDYIAAFCGFVAEQKADLTDPERRSTKQVRFDELTLRLGSIHSVKGKSVDGILVVESEVWKGSSAGEQCIDLTTVLPRAFGVTDQPFTGVGLTAATNVFVGVTRPRELLGLALRKSEATALMGPATDQGWKLVDLVAQATELKE</sequence>
<dbReference type="PANTHER" id="PTHR11070">
    <property type="entry name" value="UVRD / RECB / PCRA DNA HELICASE FAMILY MEMBER"/>
    <property type="match status" value="1"/>
</dbReference>
<name>A0A6L3Z100_BRUAN</name>
<evidence type="ECO:0000313" key="8">
    <source>
        <dbReference type="Proteomes" id="UP000481876"/>
    </source>
</evidence>
<dbReference type="InterPro" id="IPR000212">
    <property type="entry name" value="DNA_helicase_UvrD/REP"/>
</dbReference>
<proteinExistence type="predicted"/>
<comment type="caution">
    <text evidence="7">The sequence shown here is derived from an EMBL/GenBank/DDBJ whole genome shotgun (WGS) entry which is preliminary data.</text>
</comment>
<dbReference type="InterPro" id="IPR014016">
    <property type="entry name" value="UvrD-like_ATP-bd"/>
</dbReference>
<evidence type="ECO:0000256" key="5">
    <source>
        <dbReference type="PROSITE-ProRule" id="PRU00560"/>
    </source>
</evidence>
<dbReference type="GO" id="GO:0016787">
    <property type="term" value="F:hydrolase activity"/>
    <property type="evidence" value="ECO:0007669"/>
    <property type="project" value="UniProtKB-UniRule"/>
</dbReference>
<keyword evidence="1 5" id="KW-0547">Nucleotide-binding</keyword>
<dbReference type="AlphaFoldDB" id="A0A6L3Z100"/>
<protein>
    <submittedName>
        <fullName evidence="7">AAA family ATPase</fullName>
    </submittedName>
</protein>
<evidence type="ECO:0000256" key="1">
    <source>
        <dbReference type="ARBA" id="ARBA00022741"/>
    </source>
</evidence>
<dbReference type="GO" id="GO:0003677">
    <property type="term" value="F:DNA binding"/>
    <property type="evidence" value="ECO:0007669"/>
    <property type="project" value="InterPro"/>
</dbReference>
<dbReference type="EMBL" id="WBWS01000025">
    <property type="protein sequence ID" value="KAB2764221.1"/>
    <property type="molecule type" value="Genomic_DNA"/>
</dbReference>
<evidence type="ECO:0000259" key="6">
    <source>
        <dbReference type="PROSITE" id="PS51198"/>
    </source>
</evidence>
<dbReference type="GO" id="GO:0005524">
    <property type="term" value="F:ATP binding"/>
    <property type="evidence" value="ECO:0007669"/>
    <property type="project" value="UniProtKB-UniRule"/>
</dbReference>
<accession>A0A6L3Z100</accession>
<dbReference type="SUPFAM" id="SSF52540">
    <property type="entry name" value="P-loop containing nucleoside triphosphate hydrolases"/>
    <property type="match status" value="1"/>
</dbReference>
<dbReference type="InterPro" id="IPR027417">
    <property type="entry name" value="P-loop_NTPase"/>
</dbReference>
<keyword evidence="2 5" id="KW-0378">Hydrolase</keyword>
<dbReference type="GO" id="GO:0003678">
    <property type="term" value="F:DNA helicase activity"/>
    <property type="evidence" value="ECO:0007669"/>
    <property type="project" value="InterPro"/>
</dbReference>
<evidence type="ECO:0000256" key="4">
    <source>
        <dbReference type="ARBA" id="ARBA00022840"/>
    </source>
</evidence>
<keyword evidence="4 5" id="KW-0067">ATP-binding</keyword>
<dbReference type="Proteomes" id="UP000481876">
    <property type="component" value="Unassembled WGS sequence"/>
</dbReference>
<evidence type="ECO:0000313" key="7">
    <source>
        <dbReference type="EMBL" id="KAB2764221.1"/>
    </source>
</evidence>
<keyword evidence="3 5" id="KW-0347">Helicase</keyword>
<organism evidence="7 8">
    <name type="scientific">Brucella anthropi</name>
    <name type="common">Ochrobactrum anthropi</name>
    <dbReference type="NCBI Taxonomy" id="529"/>
    <lineage>
        <taxon>Bacteria</taxon>
        <taxon>Pseudomonadati</taxon>
        <taxon>Pseudomonadota</taxon>
        <taxon>Alphaproteobacteria</taxon>
        <taxon>Hyphomicrobiales</taxon>
        <taxon>Brucellaceae</taxon>
        <taxon>Brucella/Ochrobactrum group</taxon>
        <taxon>Brucella</taxon>
    </lineage>
</organism>
<dbReference type="Pfam" id="PF00580">
    <property type="entry name" value="UvrD-helicase"/>
    <property type="match status" value="1"/>
</dbReference>
<evidence type="ECO:0000256" key="2">
    <source>
        <dbReference type="ARBA" id="ARBA00022801"/>
    </source>
</evidence>
<feature type="binding site" evidence="5">
    <location>
        <begin position="65"/>
        <end position="72"/>
    </location>
    <ligand>
        <name>ATP</name>
        <dbReference type="ChEBI" id="CHEBI:30616"/>
    </ligand>
</feature>
<dbReference type="PROSITE" id="PS51198">
    <property type="entry name" value="UVRD_HELICASE_ATP_BIND"/>
    <property type="match status" value="1"/>
</dbReference>
<feature type="domain" description="UvrD-like helicase ATP-binding" evidence="6">
    <location>
        <begin position="44"/>
        <end position="363"/>
    </location>
</feature>
<reference evidence="7 8" key="1">
    <citation type="submission" date="2019-09" db="EMBL/GenBank/DDBJ databases">
        <title>Taxonomic organization of the family Brucellaceae based on a phylogenomic approach.</title>
        <authorList>
            <person name="Leclercq S."/>
            <person name="Cloeckaert A."/>
            <person name="Zygmunt M.S."/>
        </authorList>
    </citation>
    <scope>NUCLEOTIDE SEQUENCE [LARGE SCALE GENOMIC DNA]</scope>
    <source>
        <strain evidence="7 8">LMG 3313</strain>
    </source>
</reference>
<evidence type="ECO:0000256" key="3">
    <source>
        <dbReference type="ARBA" id="ARBA00022806"/>
    </source>
</evidence>
<gene>
    <name evidence="7" type="ORF">F9L04_20515</name>
</gene>
<dbReference type="Gene3D" id="3.40.50.300">
    <property type="entry name" value="P-loop containing nucleotide triphosphate hydrolases"/>
    <property type="match status" value="1"/>
</dbReference>